<sequence length="120" mass="13687">MYGVKGSAKRTPLRNGKNADEEEDTSMLLCQECKEYKEKLASAAALIYKRVWGRGEGRLLDEGPVVIVRFRVYHAEELVRASLQKLRNSEATNACSAEAESYHYSKEQRKHRIIKAGNKR</sequence>
<organism evidence="2 3">
    <name type="scientific">Ancylostoma duodenale</name>
    <dbReference type="NCBI Taxonomy" id="51022"/>
    <lineage>
        <taxon>Eukaryota</taxon>
        <taxon>Metazoa</taxon>
        <taxon>Ecdysozoa</taxon>
        <taxon>Nematoda</taxon>
        <taxon>Chromadorea</taxon>
        <taxon>Rhabditida</taxon>
        <taxon>Rhabditina</taxon>
        <taxon>Rhabditomorpha</taxon>
        <taxon>Strongyloidea</taxon>
        <taxon>Ancylostomatidae</taxon>
        <taxon>Ancylostomatinae</taxon>
        <taxon>Ancylostoma</taxon>
    </lineage>
</organism>
<name>A0A0C2DJV7_9BILA</name>
<dbReference type="EMBL" id="KN729084">
    <property type="protein sequence ID" value="KIH62777.1"/>
    <property type="molecule type" value="Genomic_DNA"/>
</dbReference>
<evidence type="ECO:0000256" key="1">
    <source>
        <dbReference type="SAM" id="MobiDB-lite"/>
    </source>
</evidence>
<accession>A0A0C2DJV7</accession>
<evidence type="ECO:0000313" key="2">
    <source>
        <dbReference type="EMBL" id="KIH62777.1"/>
    </source>
</evidence>
<reference evidence="2 3" key="1">
    <citation type="submission" date="2013-12" db="EMBL/GenBank/DDBJ databases">
        <title>Draft genome of the parsitic nematode Ancylostoma duodenale.</title>
        <authorList>
            <person name="Mitreva M."/>
        </authorList>
    </citation>
    <scope>NUCLEOTIDE SEQUENCE [LARGE SCALE GENOMIC DNA]</scope>
    <source>
        <strain evidence="2 3">Zhejiang</strain>
    </source>
</reference>
<feature type="region of interest" description="Disordered" evidence="1">
    <location>
        <begin position="1"/>
        <end position="24"/>
    </location>
</feature>
<evidence type="ECO:0000313" key="3">
    <source>
        <dbReference type="Proteomes" id="UP000054047"/>
    </source>
</evidence>
<keyword evidence="3" id="KW-1185">Reference proteome</keyword>
<dbReference type="AlphaFoldDB" id="A0A0C2DJV7"/>
<dbReference type="Proteomes" id="UP000054047">
    <property type="component" value="Unassembled WGS sequence"/>
</dbReference>
<proteinExistence type="predicted"/>
<gene>
    <name evidence="2" type="ORF">ANCDUO_06936</name>
</gene>
<protein>
    <submittedName>
        <fullName evidence="2">Uncharacterized protein</fullName>
    </submittedName>
</protein>